<reference evidence="2 3" key="1">
    <citation type="submission" date="2018-03" db="EMBL/GenBank/DDBJ databases">
        <title>Genomes of Pezizomycetes fungi and the evolution of truffles.</title>
        <authorList>
            <person name="Murat C."/>
            <person name="Payen T."/>
            <person name="Noel B."/>
            <person name="Kuo A."/>
            <person name="Martin F.M."/>
        </authorList>
    </citation>
    <scope>NUCLEOTIDE SEQUENCE [LARGE SCALE GENOMIC DNA]</scope>
    <source>
        <strain evidence="2">091103-1</strain>
    </source>
</reference>
<accession>A0A317SIR1</accession>
<comment type="caution">
    <text evidence="2">The sequence shown here is derived from an EMBL/GenBank/DDBJ whole genome shotgun (WGS) entry which is preliminary data.</text>
</comment>
<evidence type="ECO:0000313" key="3">
    <source>
        <dbReference type="Proteomes" id="UP000246991"/>
    </source>
</evidence>
<feature type="region of interest" description="Disordered" evidence="1">
    <location>
        <begin position="1"/>
        <end position="52"/>
    </location>
</feature>
<dbReference type="AlphaFoldDB" id="A0A317SIR1"/>
<feature type="compositionally biased region" description="Low complexity" evidence="1">
    <location>
        <begin position="23"/>
        <end position="34"/>
    </location>
</feature>
<name>A0A317SIR1_9PEZI</name>
<dbReference type="Proteomes" id="UP000246991">
    <property type="component" value="Unassembled WGS sequence"/>
</dbReference>
<gene>
    <name evidence="2" type="ORF">C7212DRAFT_334103</name>
</gene>
<evidence type="ECO:0000256" key="1">
    <source>
        <dbReference type="SAM" id="MobiDB-lite"/>
    </source>
</evidence>
<dbReference type="EMBL" id="PYWC01000080">
    <property type="protein sequence ID" value="PWW73420.1"/>
    <property type="molecule type" value="Genomic_DNA"/>
</dbReference>
<sequence length="52" mass="5592">MHAPHSATYLERPQGTPGKIDHSSSSPESRFRASGSGGSSNPYDSLEASRRF</sequence>
<proteinExistence type="predicted"/>
<evidence type="ECO:0000313" key="2">
    <source>
        <dbReference type="EMBL" id="PWW73420.1"/>
    </source>
</evidence>
<keyword evidence="3" id="KW-1185">Reference proteome</keyword>
<protein>
    <submittedName>
        <fullName evidence="2">Uncharacterized protein</fullName>
    </submittedName>
</protein>
<organism evidence="2 3">
    <name type="scientific">Tuber magnatum</name>
    <name type="common">white Piedmont truffle</name>
    <dbReference type="NCBI Taxonomy" id="42249"/>
    <lineage>
        <taxon>Eukaryota</taxon>
        <taxon>Fungi</taxon>
        <taxon>Dikarya</taxon>
        <taxon>Ascomycota</taxon>
        <taxon>Pezizomycotina</taxon>
        <taxon>Pezizomycetes</taxon>
        <taxon>Pezizales</taxon>
        <taxon>Tuberaceae</taxon>
        <taxon>Tuber</taxon>
    </lineage>
</organism>